<evidence type="ECO:0000313" key="4">
    <source>
        <dbReference type="Proteomes" id="UP000628669"/>
    </source>
</evidence>
<evidence type="ECO:0000259" key="2">
    <source>
        <dbReference type="PROSITE" id="PS50927"/>
    </source>
</evidence>
<dbReference type="Gene3D" id="2.90.10.10">
    <property type="entry name" value="Bulb-type lectin domain"/>
    <property type="match status" value="1"/>
</dbReference>
<evidence type="ECO:0000256" key="1">
    <source>
        <dbReference type="SAM" id="SignalP"/>
    </source>
</evidence>
<dbReference type="SUPFAM" id="SSF51110">
    <property type="entry name" value="alpha-D-mannose-specific plant lectins"/>
    <property type="match status" value="1"/>
</dbReference>
<dbReference type="InterPro" id="IPR001480">
    <property type="entry name" value="Bulb-type_lectin_dom"/>
</dbReference>
<dbReference type="PROSITE" id="PS50927">
    <property type="entry name" value="BULB_LECTIN"/>
    <property type="match status" value="1"/>
</dbReference>
<gene>
    <name evidence="3" type="ORF">JHL15_12080</name>
</gene>
<name>A0ABS1FVR7_9FLAO</name>
<feature type="signal peptide" evidence="1">
    <location>
        <begin position="1"/>
        <end position="21"/>
    </location>
</feature>
<comment type="caution">
    <text evidence="3">The sequence shown here is derived from an EMBL/GenBank/DDBJ whole genome shotgun (WGS) entry which is preliminary data.</text>
</comment>
<dbReference type="RefSeq" id="WP_200246014.1">
    <property type="nucleotide sequence ID" value="NZ_JAENHK010000010.1"/>
</dbReference>
<proteinExistence type="predicted"/>
<protein>
    <recommendedName>
        <fullName evidence="2">Bulb-type lectin domain-containing protein</fullName>
    </recommendedName>
</protein>
<dbReference type="InterPro" id="IPR036426">
    <property type="entry name" value="Bulb-type_lectin_dom_sf"/>
</dbReference>
<organism evidence="3 4">
    <name type="scientific">Chryseobacterium paridis</name>
    <dbReference type="NCBI Taxonomy" id="2800328"/>
    <lineage>
        <taxon>Bacteria</taxon>
        <taxon>Pseudomonadati</taxon>
        <taxon>Bacteroidota</taxon>
        <taxon>Flavobacteriia</taxon>
        <taxon>Flavobacteriales</taxon>
        <taxon>Weeksellaceae</taxon>
        <taxon>Chryseobacterium group</taxon>
        <taxon>Chryseobacterium</taxon>
    </lineage>
</organism>
<dbReference type="PROSITE" id="PS51257">
    <property type="entry name" value="PROKAR_LIPOPROTEIN"/>
    <property type="match status" value="1"/>
</dbReference>
<sequence>MKIKLLTFVSLSMLLASCGQDDTLDNVTVENGKVKTTENANTSIPGGGLTTLKFISETTSHPQVLNAGESISLENNGVIYRLVMQGDSNLVLYVETPGSYRAVWASNTVRSGGTPRLIAQNDGNLVIYNNNDPLWNSDSAVAGNVSNPHIKLQLYSRTGYLIGSGFRIKVILGGNNEERREITYRDI</sequence>
<feature type="domain" description="Bulb-type lectin" evidence="2">
    <location>
        <begin position="56"/>
        <end position="176"/>
    </location>
</feature>
<reference evidence="4" key="1">
    <citation type="submission" date="2021-01" db="EMBL/GenBank/DDBJ databases">
        <title>Genome public.</title>
        <authorList>
            <person name="Liu C."/>
            <person name="Sun Q."/>
        </authorList>
    </citation>
    <scope>NUCLEOTIDE SEQUENCE [LARGE SCALE GENOMIC DNA]</scope>
    <source>
        <strain evidence="4">YIM B02567</strain>
    </source>
</reference>
<dbReference type="SMART" id="SM00108">
    <property type="entry name" value="B_lectin"/>
    <property type="match status" value="1"/>
</dbReference>
<dbReference type="EMBL" id="JAENHK010000010">
    <property type="protein sequence ID" value="MBK1896495.1"/>
    <property type="molecule type" value="Genomic_DNA"/>
</dbReference>
<feature type="chain" id="PRO_5045283471" description="Bulb-type lectin domain-containing protein" evidence="1">
    <location>
        <begin position="22"/>
        <end position="187"/>
    </location>
</feature>
<evidence type="ECO:0000313" key="3">
    <source>
        <dbReference type="EMBL" id="MBK1896495.1"/>
    </source>
</evidence>
<keyword evidence="1" id="KW-0732">Signal</keyword>
<dbReference type="Proteomes" id="UP000628669">
    <property type="component" value="Unassembled WGS sequence"/>
</dbReference>
<keyword evidence="4" id="KW-1185">Reference proteome</keyword>
<accession>A0ABS1FVR7</accession>